<gene>
    <name evidence="1" type="ORF">DFH07DRAFT_824344</name>
</gene>
<dbReference type="EMBL" id="JARJLG010000071">
    <property type="protein sequence ID" value="KAJ7753406.1"/>
    <property type="molecule type" value="Genomic_DNA"/>
</dbReference>
<dbReference type="Proteomes" id="UP001215280">
    <property type="component" value="Unassembled WGS sequence"/>
</dbReference>
<dbReference type="AlphaFoldDB" id="A0AAD7IYU2"/>
<sequence>MLLKPMMVPRRFRTLDARRLTPRDLVNVPGDARVRTIVPGEVPTPLPWFNFERADPRYIGPGMRLAGFLYYHPPNSHTFPVPHASRLLLAGALRFRCTEKEGTFQDGWDLPGEDGLPWELGLPRLMAMKRFNPLVDQIMENGLMTQGEMAKCRRLISSGNPSSGEQTRPVPVWIHALGQPFSVDLTQVTTGVVVGPHSLLKADIYPRVAEQGSVIVCLERAPWLSDDEEALVMRVLHIHIPVVYLYQYAEQGPLEVDGFMPWLQMGPRKGTATNVARPWVWEHTDREPMRSAALHCLFHPTDHFGEAAADREDIEREGGHPVAAKTALEIMKKVEGKWLRGGKSVASWDLE</sequence>
<protein>
    <submittedName>
        <fullName evidence="1">Uncharacterized protein</fullName>
    </submittedName>
</protein>
<evidence type="ECO:0000313" key="1">
    <source>
        <dbReference type="EMBL" id="KAJ7753406.1"/>
    </source>
</evidence>
<comment type="caution">
    <text evidence="1">The sequence shown here is derived from an EMBL/GenBank/DDBJ whole genome shotgun (WGS) entry which is preliminary data.</text>
</comment>
<proteinExistence type="predicted"/>
<accession>A0AAD7IYU2</accession>
<reference evidence="1" key="1">
    <citation type="submission" date="2023-03" db="EMBL/GenBank/DDBJ databases">
        <title>Massive genome expansion in bonnet fungi (Mycena s.s.) driven by repeated elements and novel gene families across ecological guilds.</title>
        <authorList>
            <consortium name="Lawrence Berkeley National Laboratory"/>
            <person name="Harder C.B."/>
            <person name="Miyauchi S."/>
            <person name="Viragh M."/>
            <person name="Kuo A."/>
            <person name="Thoen E."/>
            <person name="Andreopoulos B."/>
            <person name="Lu D."/>
            <person name="Skrede I."/>
            <person name="Drula E."/>
            <person name="Henrissat B."/>
            <person name="Morin E."/>
            <person name="Kohler A."/>
            <person name="Barry K."/>
            <person name="LaButti K."/>
            <person name="Morin E."/>
            <person name="Salamov A."/>
            <person name="Lipzen A."/>
            <person name="Mereny Z."/>
            <person name="Hegedus B."/>
            <person name="Baldrian P."/>
            <person name="Stursova M."/>
            <person name="Weitz H."/>
            <person name="Taylor A."/>
            <person name="Grigoriev I.V."/>
            <person name="Nagy L.G."/>
            <person name="Martin F."/>
            <person name="Kauserud H."/>
        </authorList>
    </citation>
    <scope>NUCLEOTIDE SEQUENCE</scope>
    <source>
        <strain evidence="1">CBHHK188m</strain>
    </source>
</reference>
<evidence type="ECO:0000313" key="2">
    <source>
        <dbReference type="Proteomes" id="UP001215280"/>
    </source>
</evidence>
<name>A0AAD7IYU2_9AGAR</name>
<keyword evidence="2" id="KW-1185">Reference proteome</keyword>
<organism evidence="1 2">
    <name type="scientific">Mycena maculata</name>
    <dbReference type="NCBI Taxonomy" id="230809"/>
    <lineage>
        <taxon>Eukaryota</taxon>
        <taxon>Fungi</taxon>
        <taxon>Dikarya</taxon>
        <taxon>Basidiomycota</taxon>
        <taxon>Agaricomycotina</taxon>
        <taxon>Agaricomycetes</taxon>
        <taxon>Agaricomycetidae</taxon>
        <taxon>Agaricales</taxon>
        <taxon>Marasmiineae</taxon>
        <taxon>Mycenaceae</taxon>
        <taxon>Mycena</taxon>
    </lineage>
</organism>